<evidence type="ECO:0000313" key="3">
    <source>
        <dbReference type="Proteomes" id="UP000606721"/>
    </source>
</evidence>
<protein>
    <submittedName>
        <fullName evidence="2">Uncharacterized protein</fullName>
    </submittedName>
</protein>
<evidence type="ECO:0000256" key="1">
    <source>
        <dbReference type="SAM" id="Phobius"/>
    </source>
</evidence>
<gene>
    <name evidence="2" type="ORF">H6F99_24675</name>
</gene>
<dbReference type="Proteomes" id="UP000606721">
    <property type="component" value="Unassembled WGS sequence"/>
</dbReference>
<keyword evidence="1" id="KW-1133">Transmembrane helix</keyword>
<keyword evidence="3" id="KW-1185">Reference proteome</keyword>
<reference evidence="2 3" key="1">
    <citation type="journal article" date="2020" name="ISME J.">
        <title>Comparative genomics reveals insights into cyanobacterial evolution and habitat adaptation.</title>
        <authorList>
            <person name="Chen M.Y."/>
            <person name="Teng W.K."/>
            <person name="Zhao L."/>
            <person name="Hu C.X."/>
            <person name="Zhou Y.K."/>
            <person name="Han B.P."/>
            <person name="Song L.R."/>
            <person name="Shu W.S."/>
        </authorList>
    </citation>
    <scope>NUCLEOTIDE SEQUENCE [LARGE SCALE GENOMIC DNA]</scope>
    <source>
        <strain evidence="2 3">FACHB-1040</strain>
    </source>
</reference>
<accession>A0ABR8C2M4</accession>
<sequence>MRLKTKQGLPPIVFIVLGIALLLGMSKLVAYHLSIQERMSWGEKLLILDGATPEKKAGISAFANQDYRTAIAKFQAALIQQQNDPETLIYLVRFVD</sequence>
<comment type="caution">
    <text evidence="2">The sequence shown here is derived from an EMBL/GenBank/DDBJ whole genome shotgun (WGS) entry which is preliminary data.</text>
</comment>
<keyword evidence="1" id="KW-0812">Transmembrane</keyword>
<dbReference type="EMBL" id="JACJQT010000109">
    <property type="protein sequence ID" value="MBD2281349.1"/>
    <property type="molecule type" value="Genomic_DNA"/>
</dbReference>
<name>A0ABR8C2M4_APHFL</name>
<organism evidence="2 3">
    <name type="scientific">Aphanizomenon flos-aquae FACHB-1040</name>
    <dbReference type="NCBI Taxonomy" id="2692887"/>
    <lineage>
        <taxon>Bacteria</taxon>
        <taxon>Bacillati</taxon>
        <taxon>Cyanobacteriota</taxon>
        <taxon>Cyanophyceae</taxon>
        <taxon>Nostocales</taxon>
        <taxon>Aphanizomenonaceae</taxon>
        <taxon>Aphanizomenon</taxon>
    </lineage>
</organism>
<keyword evidence="1" id="KW-0472">Membrane</keyword>
<evidence type="ECO:0000313" key="2">
    <source>
        <dbReference type="EMBL" id="MBD2281349.1"/>
    </source>
</evidence>
<proteinExistence type="predicted"/>
<dbReference type="RefSeq" id="WP_190384523.1">
    <property type="nucleotide sequence ID" value="NZ_JACJQT010000109.1"/>
</dbReference>
<feature type="transmembrane region" description="Helical" evidence="1">
    <location>
        <begin position="12"/>
        <end position="30"/>
    </location>
</feature>